<feature type="compositionally biased region" description="Basic and acidic residues" evidence="2">
    <location>
        <begin position="588"/>
        <end position="603"/>
    </location>
</feature>
<feature type="disulfide bond" evidence="1">
    <location>
        <begin position="58"/>
        <end position="92"/>
    </location>
</feature>
<feature type="region of interest" description="Disordered" evidence="2">
    <location>
        <begin position="197"/>
        <end position="228"/>
    </location>
</feature>
<accession>A0A915E0N4</accession>
<feature type="compositionally biased region" description="Basic and acidic residues" evidence="2">
    <location>
        <begin position="263"/>
        <end position="282"/>
    </location>
</feature>
<dbReference type="PANTHER" id="PTHR46219:SF15">
    <property type="entry name" value="SHKT DOMAIN-CONTAINING PROTEIN"/>
    <property type="match status" value="1"/>
</dbReference>
<protein>
    <submittedName>
        <fullName evidence="5">ShKT domain-containing protein</fullName>
    </submittedName>
</protein>
<feature type="region of interest" description="Disordered" evidence="2">
    <location>
        <begin position="465"/>
        <end position="497"/>
    </location>
</feature>
<evidence type="ECO:0000256" key="2">
    <source>
        <dbReference type="SAM" id="MobiDB-lite"/>
    </source>
</evidence>
<evidence type="ECO:0000259" key="3">
    <source>
        <dbReference type="PROSITE" id="PS51670"/>
    </source>
</evidence>
<comment type="caution">
    <text evidence="1">Lacks conserved residue(s) required for the propagation of feature annotation.</text>
</comment>
<evidence type="ECO:0000256" key="1">
    <source>
        <dbReference type="PROSITE-ProRule" id="PRU01005"/>
    </source>
</evidence>
<dbReference type="Proteomes" id="UP000887574">
    <property type="component" value="Unplaced"/>
</dbReference>
<evidence type="ECO:0000313" key="4">
    <source>
        <dbReference type="Proteomes" id="UP000887574"/>
    </source>
</evidence>
<feature type="region of interest" description="Disordered" evidence="2">
    <location>
        <begin position="258"/>
        <end position="291"/>
    </location>
</feature>
<sequence length="622" mass="67809">MLGQILCPSRRVQCVIPSSCYQLVTNGKEIMYVIKKSVNSALPIVATGKQTAGVLSTCQDHNPNCRPFMDLCKDKLYYMFLATYCPKSCGFCSSPTSNTTTTTPQPTSNVVKQPSEFSIFASSPAPLPSRRAVKYVLEGKKRPLRKWPAATTIPPSTTTTVISQSTTVTASKKSKKRKTLITTTTDLILTKSISTTPLPTTTISQSDSQEEDGVRTESFVQTTTPNDNSRVVKEDNVAEEVTQPESVEIANFLAIKNKSSSTSREEQQEKGEERSERQKKEVSSSTAVPSTTTTPINVLVEISSSIKTITLTSRENVIVPSDTYSNEKVTTRHSLTATPARVNVLAKPESIVEAEKPKKSSGALYCAEREPLLKDGKPVCPITHDYDAARNRCCGDQPITPGQQPVGGVQRDANNGNECSEALIVNGVPKCPATHPYDQARKLCCGSIPIKRADNNRVTRAPRVTKRTKTTRRNGTRTSNNNCVDKSAAGRPSDCPANKDKCDDALWKDLMTEQCPKTCNRCGQKVNNTSTAKLGKVNCADGTGKNGTSDCPANKDKCNDAVWKEFMRKECPLTCGTCTASAAAASSKEADATTKRPARDGRRTRTRTRTNRRTRRARAARQ</sequence>
<dbReference type="PROSITE" id="PS51670">
    <property type="entry name" value="SHKT"/>
    <property type="match status" value="3"/>
</dbReference>
<dbReference type="SMART" id="SM00254">
    <property type="entry name" value="ShKT"/>
    <property type="match status" value="3"/>
</dbReference>
<dbReference type="Gene3D" id="1.10.10.1870">
    <property type="entry name" value="ShTK domain-like"/>
    <property type="match status" value="1"/>
</dbReference>
<dbReference type="InterPro" id="IPR003582">
    <property type="entry name" value="ShKT_dom"/>
</dbReference>
<feature type="compositionally biased region" description="Polar residues" evidence="2">
    <location>
        <begin position="218"/>
        <end position="228"/>
    </location>
</feature>
<dbReference type="Pfam" id="PF01549">
    <property type="entry name" value="ShK"/>
    <property type="match status" value="3"/>
</dbReference>
<feature type="domain" description="ShKT" evidence="3">
    <location>
        <begin position="483"/>
        <end position="522"/>
    </location>
</feature>
<dbReference type="PANTHER" id="PTHR46219">
    <property type="entry name" value="PROTEIN CBG11138"/>
    <property type="match status" value="1"/>
</dbReference>
<feature type="domain" description="ShKT" evidence="3">
    <location>
        <begin position="539"/>
        <end position="578"/>
    </location>
</feature>
<evidence type="ECO:0000313" key="5">
    <source>
        <dbReference type="WBParaSite" id="jg25203"/>
    </source>
</evidence>
<dbReference type="AlphaFoldDB" id="A0A915E0N4"/>
<feature type="compositionally biased region" description="Basic residues" evidence="2">
    <location>
        <begin position="604"/>
        <end position="622"/>
    </location>
</feature>
<keyword evidence="1" id="KW-1015">Disulfide bond</keyword>
<feature type="region of interest" description="Disordered" evidence="2">
    <location>
        <begin position="583"/>
        <end position="622"/>
    </location>
</feature>
<organism evidence="4 5">
    <name type="scientific">Ditylenchus dipsaci</name>
    <dbReference type="NCBI Taxonomy" id="166011"/>
    <lineage>
        <taxon>Eukaryota</taxon>
        <taxon>Metazoa</taxon>
        <taxon>Ecdysozoa</taxon>
        <taxon>Nematoda</taxon>
        <taxon>Chromadorea</taxon>
        <taxon>Rhabditida</taxon>
        <taxon>Tylenchina</taxon>
        <taxon>Tylenchomorpha</taxon>
        <taxon>Sphaerularioidea</taxon>
        <taxon>Anguinidae</taxon>
        <taxon>Anguininae</taxon>
        <taxon>Ditylenchus</taxon>
    </lineage>
</organism>
<dbReference type="WBParaSite" id="jg25203">
    <property type="protein sequence ID" value="jg25203"/>
    <property type="gene ID" value="jg25203"/>
</dbReference>
<name>A0A915E0N4_9BILA</name>
<keyword evidence="4" id="KW-1185">Reference proteome</keyword>
<dbReference type="Gene3D" id="1.10.10.1940">
    <property type="match status" value="2"/>
</dbReference>
<feature type="domain" description="ShKT" evidence="3">
    <location>
        <begin position="58"/>
        <end position="92"/>
    </location>
</feature>
<feature type="compositionally biased region" description="Basic residues" evidence="2">
    <location>
        <begin position="465"/>
        <end position="475"/>
    </location>
</feature>
<reference evidence="5" key="1">
    <citation type="submission" date="2022-11" db="UniProtKB">
        <authorList>
            <consortium name="WormBaseParasite"/>
        </authorList>
    </citation>
    <scope>IDENTIFICATION</scope>
</reference>
<proteinExistence type="predicted"/>